<dbReference type="Proteomes" id="UP000177097">
    <property type="component" value="Unassembled WGS sequence"/>
</dbReference>
<organism evidence="2 3">
    <name type="scientific">Candidatus Uhrbacteria bacterium RIFCSPHIGHO2_02_FULL_53_13</name>
    <dbReference type="NCBI Taxonomy" id="1802389"/>
    <lineage>
        <taxon>Bacteria</taxon>
        <taxon>Candidatus Uhriibacteriota</taxon>
    </lineage>
</organism>
<dbReference type="AlphaFoldDB" id="A0A1F7U142"/>
<proteinExistence type="predicted"/>
<dbReference type="GO" id="GO:0006457">
    <property type="term" value="P:protein folding"/>
    <property type="evidence" value="ECO:0007669"/>
    <property type="project" value="InterPro"/>
</dbReference>
<dbReference type="GO" id="GO:0051087">
    <property type="term" value="F:protein-folding chaperone binding"/>
    <property type="evidence" value="ECO:0007669"/>
    <property type="project" value="InterPro"/>
</dbReference>
<evidence type="ECO:0000313" key="2">
    <source>
        <dbReference type="EMBL" id="OGL72000.1"/>
    </source>
</evidence>
<dbReference type="GO" id="GO:0000774">
    <property type="term" value="F:adenyl-nucleotide exchange factor activity"/>
    <property type="evidence" value="ECO:0007669"/>
    <property type="project" value="InterPro"/>
</dbReference>
<name>A0A1F7U142_9BACT</name>
<reference evidence="2 3" key="1">
    <citation type="journal article" date="2016" name="Nat. Commun.">
        <title>Thousands of microbial genomes shed light on interconnected biogeochemical processes in an aquifer system.</title>
        <authorList>
            <person name="Anantharaman K."/>
            <person name="Brown C.T."/>
            <person name="Hug L.A."/>
            <person name="Sharon I."/>
            <person name="Castelle C.J."/>
            <person name="Probst A.J."/>
            <person name="Thomas B.C."/>
            <person name="Singh A."/>
            <person name="Wilkins M.J."/>
            <person name="Karaoz U."/>
            <person name="Brodie E.L."/>
            <person name="Williams K.H."/>
            <person name="Hubbard S.S."/>
            <person name="Banfield J.F."/>
        </authorList>
    </citation>
    <scope>NUCLEOTIDE SEQUENCE [LARGE SCALE GENOMIC DNA]</scope>
</reference>
<dbReference type="Pfam" id="PF01025">
    <property type="entry name" value="GrpE"/>
    <property type="match status" value="1"/>
</dbReference>
<comment type="caution">
    <text evidence="2">The sequence shown here is derived from an EMBL/GenBank/DDBJ whole genome shotgun (WGS) entry which is preliminary data.</text>
</comment>
<dbReference type="GO" id="GO:0042803">
    <property type="term" value="F:protein homodimerization activity"/>
    <property type="evidence" value="ECO:0007669"/>
    <property type="project" value="InterPro"/>
</dbReference>
<evidence type="ECO:0000313" key="3">
    <source>
        <dbReference type="Proteomes" id="UP000177097"/>
    </source>
</evidence>
<dbReference type="PRINTS" id="PR00773">
    <property type="entry name" value="GRPEPROTEIN"/>
</dbReference>
<dbReference type="Gene3D" id="2.30.22.10">
    <property type="entry name" value="Head domain of nucleotide exchange factor GrpE"/>
    <property type="match status" value="1"/>
</dbReference>
<feature type="non-terminal residue" evidence="2">
    <location>
        <position position="1"/>
    </location>
</feature>
<evidence type="ECO:0000256" key="1">
    <source>
        <dbReference type="ARBA" id="ARBA00023186"/>
    </source>
</evidence>
<protein>
    <submittedName>
        <fullName evidence="2">Nucleotide exchange factor GrpE</fullName>
    </submittedName>
</protein>
<dbReference type="InterPro" id="IPR000740">
    <property type="entry name" value="GrpE"/>
</dbReference>
<keyword evidence="1" id="KW-0143">Chaperone</keyword>
<gene>
    <name evidence="2" type="ORF">A3C17_01855</name>
</gene>
<sequence>QVECINPALGTPFDPSRQEALRSEFGGEFVTEVLEFGYAINGRVLYPARVAVGQQADFVDDVGISHSSIDLDKPPDNGDV</sequence>
<dbReference type="SUPFAM" id="SSF51064">
    <property type="entry name" value="Head domain of nucleotide exchange factor GrpE"/>
    <property type="match status" value="1"/>
</dbReference>
<dbReference type="InterPro" id="IPR009012">
    <property type="entry name" value="GrpE_head"/>
</dbReference>
<accession>A0A1F7U142</accession>
<dbReference type="EMBL" id="MGDX01000003">
    <property type="protein sequence ID" value="OGL72000.1"/>
    <property type="molecule type" value="Genomic_DNA"/>
</dbReference>